<comment type="cofactor">
    <cofactor evidence="1">
        <name>Zn(2+)</name>
        <dbReference type="ChEBI" id="CHEBI:29105"/>
    </cofactor>
</comment>
<dbReference type="RefSeq" id="WP_380863448.1">
    <property type="nucleotide sequence ID" value="NZ_JBHSKM010000044.1"/>
</dbReference>
<keyword evidence="4" id="KW-0862">Zinc</keyword>
<reference evidence="6" key="1">
    <citation type="journal article" date="2019" name="Int. J. Syst. Evol. Microbiol.">
        <title>The Global Catalogue of Microorganisms (GCM) 10K type strain sequencing project: providing services to taxonomists for standard genome sequencing and annotation.</title>
        <authorList>
            <consortium name="The Broad Institute Genomics Platform"/>
            <consortium name="The Broad Institute Genome Sequencing Center for Infectious Disease"/>
            <person name="Wu L."/>
            <person name="Ma J."/>
        </authorList>
    </citation>
    <scope>NUCLEOTIDE SEQUENCE [LARGE SCALE GENOMIC DNA]</scope>
    <source>
        <strain evidence="6">KCTC 42586</strain>
    </source>
</reference>
<dbReference type="EMBL" id="JBHSKM010000044">
    <property type="protein sequence ID" value="MFC5219574.1"/>
    <property type="molecule type" value="Genomic_DNA"/>
</dbReference>
<proteinExistence type="predicted"/>
<dbReference type="PANTHER" id="PTHR37418">
    <property type="entry name" value="3-KETO-5-AMINOHEXANOATE CLEAVAGE ENZYME-RELATED"/>
    <property type="match status" value="1"/>
</dbReference>
<dbReference type="Pfam" id="PF05853">
    <property type="entry name" value="BKACE"/>
    <property type="match status" value="1"/>
</dbReference>
<comment type="caution">
    <text evidence="5">The sequence shown here is derived from an EMBL/GenBank/DDBJ whole genome shotgun (WGS) entry which is preliminary data.</text>
</comment>
<dbReference type="InterPro" id="IPR013785">
    <property type="entry name" value="Aldolase_TIM"/>
</dbReference>
<name>A0ABW0CUE3_STRCD</name>
<evidence type="ECO:0000256" key="1">
    <source>
        <dbReference type="ARBA" id="ARBA00001947"/>
    </source>
</evidence>
<evidence type="ECO:0000256" key="4">
    <source>
        <dbReference type="ARBA" id="ARBA00022833"/>
    </source>
</evidence>
<evidence type="ECO:0000313" key="6">
    <source>
        <dbReference type="Proteomes" id="UP001596263"/>
    </source>
</evidence>
<evidence type="ECO:0000313" key="5">
    <source>
        <dbReference type="EMBL" id="MFC5219574.1"/>
    </source>
</evidence>
<dbReference type="InterPro" id="IPR008567">
    <property type="entry name" value="BKACE"/>
</dbReference>
<evidence type="ECO:0000256" key="2">
    <source>
        <dbReference type="ARBA" id="ARBA00022679"/>
    </source>
</evidence>
<sequence length="312" mass="34131">MSAMRKAIITCAVTGSGHTPTMSPSLPFTIEDVVNQSVTAAEAGASVIHLHARDPRDGRPTSDPAVFLEYLKPIKAATDAVVSITTGGGTGMTVEDRLRVIEVARPELCTLNLGTMNYGGFPMIDKYRGTWRFDWEEPYLESTRREPFVSTYADIEHMLRTVGPETGARFEYEAYDVGHLHTLAHYLERGLVRPPVFLQTVMGVMGGIGAEVEHLVHMKQTADRLLGNTYQWSVLGAGRHQFDMVTVAAVMGGHVRVGLEDGLYLGKGQLAPSNADQVHKVRRILQELSIEVATAEETRALLGLKGLDKVGF</sequence>
<evidence type="ECO:0000256" key="3">
    <source>
        <dbReference type="ARBA" id="ARBA00022723"/>
    </source>
</evidence>
<accession>A0ABW0CUE3</accession>
<keyword evidence="6" id="KW-1185">Reference proteome</keyword>
<dbReference type="Proteomes" id="UP001596263">
    <property type="component" value="Unassembled WGS sequence"/>
</dbReference>
<protein>
    <submittedName>
        <fullName evidence="5">3-keto-5-aminohexanoate cleavage protein</fullName>
    </submittedName>
</protein>
<dbReference type="Gene3D" id="3.20.20.70">
    <property type="entry name" value="Aldolase class I"/>
    <property type="match status" value="1"/>
</dbReference>
<gene>
    <name evidence="5" type="ORF">ACFPQ9_37635</name>
</gene>
<organism evidence="5 6">
    <name type="scientific">Streptomyces coerulescens</name>
    <dbReference type="NCBI Taxonomy" id="29304"/>
    <lineage>
        <taxon>Bacteria</taxon>
        <taxon>Bacillati</taxon>
        <taxon>Actinomycetota</taxon>
        <taxon>Actinomycetes</taxon>
        <taxon>Kitasatosporales</taxon>
        <taxon>Streptomycetaceae</taxon>
        <taxon>Streptomyces</taxon>
    </lineage>
</organism>
<keyword evidence="2" id="KW-0808">Transferase</keyword>
<keyword evidence="3" id="KW-0479">Metal-binding</keyword>
<dbReference type="PANTHER" id="PTHR37418:SF2">
    <property type="entry name" value="3-KETO-5-AMINOHEXANOATE CLEAVAGE ENZYME"/>
    <property type="match status" value="1"/>
</dbReference>